<dbReference type="PANTHER" id="PTHR10157:SF23">
    <property type="entry name" value="MOXD1 HOMOLOG 1"/>
    <property type="match status" value="1"/>
</dbReference>
<dbReference type="SUPFAM" id="SSF49742">
    <property type="entry name" value="PHM/PNGase F"/>
    <property type="match status" value="2"/>
</dbReference>
<evidence type="ECO:0000256" key="5">
    <source>
        <dbReference type="ARBA" id="ARBA00023008"/>
    </source>
</evidence>
<dbReference type="InterPro" id="IPR014784">
    <property type="entry name" value="Cu2_ascorb_mOase-like_C"/>
</dbReference>
<evidence type="ECO:0000256" key="7">
    <source>
        <dbReference type="ARBA" id="ARBA00023157"/>
    </source>
</evidence>
<dbReference type="InterPro" id="IPR036939">
    <property type="entry name" value="Cu2_ascorb_mOase_N_sf"/>
</dbReference>
<feature type="compositionally biased region" description="Basic and acidic residues" evidence="9">
    <location>
        <begin position="1109"/>
        <end position="1314"/>
    </location>
</feature>
<dbReference type="InterPro" id="IPR005018">
    <property type="entry name" value="DOMON_domain"/>
</dbReference>
<dbReference type="InterPro" id="IPR024548">
    <property type="entry name" value="Cu2_monoox_C"/>
</dbReference>
<keyword evidence="5" id="KW-0186">Copper</keyword>
<dbReference type="Pfam" id="PF01082">
    <property type="entry name" value="Cu2_monooxygen"/>
    <property type="match status" value="1"/>
</dbReference>
<evidence type="ECO:0000256" key="10">
    <source>
        <dbReference type="SAM" id="SignalP"/>
    </source>
</evidence>
<dbReference type="Proteomes" id="UP000826195">
    <property type="component" value="Unassembled WGS sequence"/>
</dbReference>
<dbReference type="FunFam" id="2.60.120.310:FF:000004">
    <property type="entry name" value="DBH-like monooxygenase protein 1"/>
    <property type="match status" value="1"/>
</dbReference>
<gene>
    <name evidence="12" type="ORF">KQX54_018709</name>
</gene>
<keyword evidence="7" id="KW-1015">Disulfide bond</keyword>
<feature type="compositionally biased region" description="Polar residues" evidence="9">
    <location>
        <begin position="229"/>
        <end position="240"/>
    </location>
</feature>
<name>A0AAV7IAR3_COTGL</name>
<organism evidence="12 13">
    <name type="scientific">Cotesia glomerata</name>
    <name type="common">Lepidopteran parasitic wasp</name>
    <name type="synonym">Apanteles glomeratus</name>
    <dbReference type="NCBI Taxonomy" id="32391"/>
    <lineage>
        <taxon>Eukaryota</taxon>
        <taxon>Metazoa</taxon>
        <taxon>Ecdysozoa</taxon>
        <taxon>Arthropoda</taxon>
        <taxon>Hexapoda</taxon>
        <taxon>Insecta</taxon>
        <taxon>Pterygota</taxon>
        <taxon>Neoptera</taxon>
        <taxon>Endopterygota</taxon>
        <taxon>Hymenoptera</taxon>
        <taxon>Apocrita</taxon>
        <taxon>Ichneumonoidea</taxon>
        <taxon>Braconidae</taxon>
        <taxon>Microgastrinae</taxon>
        <taxon>Cotesia</taxon>
    </lineage>
</organism>
<evidence type="ECO:0000313" key="12">
    <source>
        <dbReference type="EMBL" id="KAH0547331.1"/>
    </source>
</evidence>
<keyword evidence="13" id="KW-1185">Reference proteome</keyword>
<dbReference type="CDD" id="cd09631">
    <property type="entry name" value="DOMON_DOH"/>
    <property type="match status" value="1"/>
</dbReference>
<feature type="region of interest" description="Disordered" evidence="9">
    <location>
        <begin position="221"/>
        <end position="253"/>
    </location>
</feature>
<dbReference type="FunFam" id="2.60.120.230:FF:000001">
    <property type="entry name" value="Monooxygenase, DBH-like 1"/>
    <property type="match status" value="1"/>
</dbReference>
<dbReference type="GO" id="GO:0005507">
    <property type="term" value="F:copper ion binding"/>
    <property type="evidence" value="ECO:0007669"/>
    <property type="project" value="InterPro"/>
</dbReference>
<evidence type="ECO:0000256" key="2">
    <source>
        <dbReference type="ARBA" id="ARBA00010676"/>
    </source>
</evidence>
<evidence type="ECO:0000256" key="8">
    <source>
        <dbReference type="ARBA" id="ARBA00023180"/>
    </source>
</evidence>
<keyword evidence="3" id="KW-0479">Metal-binding</keyword>
<feature type="region of interest" description="Disordered" evidence="9">
    <location>
        <begin position="1109"/>
        <end position="1350"/>
    </location>
</feature>
<dbReference type="SMART" id="SM00664">
    <property type="entry name" value="DoH"/>
    <property type="match status" value="1"/>
</dbReference>
<accession>A0AAV7IAR3</accession>
<reference evidence="12 13" key="1">
    <citation type="journal article" date="2021" name="J. Hered.">
        <title>A chromosome-level genome assembly of the parasitoid wasp, Cotesia glomerata (Hymenoptera: Braconidae).</title>
        <authorList>
            <person name="Pinto B.J."/>
            <person name="Weis J.J."/>
            <person name="Gamble T."/>
            <person name="Ode P.J."/>
            <person name="Paul R."/>
            <person name="Zaspel J.M."/>
        </authorList>
    </citation>
    <scope>NUCLEOTIDE SEQUENCE [LARGE SCALE GENOMIC DNA]</scope>
    <source>
        <strain evidence="12">CgM1</strain>
    </source>
</reference>
<sequence length="1438" mass="165736">MKVWIFLTLFLAVEADLLDLYVEDMDQAMRPRARRAPKVPFKIGDYKKQKLDVDDNWTIGKKHFKSKILNVDGLEIPNLKEQNQNRDFELVKSNRMLDLLEGFGRRKRSVNRKTEEVFQPSFVKGEIKRQKRVRRGDLKVKLNFTRHEVLDDLGDVLLEWDISGEDVVTFRVTARTKGYVGIGFNDNGHMKGADIILTWVDDHSGVVNLLGIEESHRGADVSGGLGSAGQATSDLMPNNDSHGDDDANASPITDASQDVKIIEGFQNDTHTSVTFSRAWQTCDPDDYHLTEDSVRVIWAMHESDPELSTPVWHHEPRGSRKLRIRAPADRKAPAKSVGVRHWDVKLNQFAVDGKDNTVYWCKIFAAPVREKHHMIGYEPLIDKGNEDLVHHIILYECASTSPTLKEHARIVGTACYTSIMPREWDSCIQPIVVWTRGSKGDWLPEHVGLPVAEHQEGSYYMLQVHYNNPGLKKAVDSSGVRLHLTSELRPQEAGIFVSGIAVSPLHLIPPKQKEYATAGYCDTRCTDALLPKEGVNAVSVVLHSHLAGRKMSLKHIREGKELPHIIRENRFDFDYQQSHSLQEEVKILPGDELVTECVYGTEDRTRPTMGGYAATQEMCLAFVVYYPRTQLAGCYSTSPPKDFFKTLGVYDFKGVSLDNLEKLFLTSGTDGVMQPSTVQQLPVYPAVRPRDEVDQEVIREAQSALKAMDDFLETEDEDVIFTRLVIDNPEEFRGRTLAEHLQNLPWTEELLARSIERSFYRGRHMTFCRRRDDKLALPSVVREFPNYTALVEPKRTVCSKKVVTSAGIKILPSLVVIFGLLGNRQSTSGIYSTMRRTRFTVLPVRSWQYVGLMVVSLACMTLGLVSRDRAGRSGSLAGPELKHTAPHEVDACPNELAMLFRSFADDPAAKGLEFDHRIDPYKLDQSRISRSRSLDRVDARRIARREVDARLESRRLSRNLRESQRLNRDRQLESFARIRNAESRQKAESRHNRGEIRASVRDRRVEETRVRDLRNRDVSRSRRLETQENSRDRRVDSRAVERRLAEVFRVRESRDERRVASRSLDSRERRVLEASRVRESRDERHLASRSLNSRERRIVEAFRARESTRRLDQARESRDERRGVSRSLDSRERRIVEASRVRESTRRLDQARESTRRLDQTRKSRNERRMASRSLDSREQRIVGASRVRESRDERRAASRSLDSRERRIVETSRIQESRDEHRAASRSLDSRERRVIEASRARESRDERRAASRSLDSRERRVVEASRARESRDERRSTAELSENRKKRSVEGSRVRDERRVSEIRGRDARDQRFSATRAESIGKHEAESSRTRKTQNERRVHDNNAQRAPLVSRIRRESISRERLTDDRKADTIRVSGEDQIRVNYFKLPEISAKYDYEFIKQALVAGLFTIYAASIFQGKASYFRSIIPQARLAAW</sequence>
<dbReference type="PROSITE" id="PS50836">
    <property type="entry name" value="DOMON"/>
    <property type="match status" value="1"/>
</dbReference>
<dbReference type="InterPro" id="IPR000323">
    <property type="entry name" value="Cu2_ascorb_mOase_N"/>
</dbReference>
<evidence type="ECO:0000259" key="11">
    <source>
        <dbReference type="PROSITE" id="PS50836"/>
    </source>
</evidence>
<keyword evidence="10" id="KW-0732">Signal</keyword>
<dbReference type="Gene3D" id="2.60.40.1210">
    <property type="entry name" value="Cellobiose dehydrogenase, cytochrome domain"/>
    <property type="match status" value="1"/>
</dbReference>
<dbReference type="Gene3D" id="2.60.120.230">
    <property type="match status" value="1"/>
</dbReference>
<comment type="caution">
    <text evidence="12">The sequence shown here is derived from an EMBL/GenBank/DDBJ whole genome shotgun (WGS) entry which is preliminary data.</text>
</comment>
<comment type="similarity">
    <text evidence="2">Belongs to the copper type II ascorbate-dependent monooxygenase family.</text>
</comment>
<protein>
    <recommendedName>
        <fullName evidence="11">DOMON domain-containing protein</fullName>
    </recommendedName>
</protein>
<feature type="chain" id="PRO_5043899724" description="DOMON domain-containing protein" evidence="10">
    <location>
        <begin position="16"/>
        <end position="1438"/>
    </location>
</feature>
<dbReference type="GO" id="GO:0006589">
    <property type="term" value="P:octopamine biosynthetic process"/>
    <property type="evidence" value="ECO:0007669"/>
    <property type="project" value="TreeGrafter"/>
</dbReference>
<evidence type="ECO:0000256" key="1">
    <source>
        <dbReference type="ARBA" id="ARBA00001973"/>
    </source>
</evidence>
<dbReference type="Gene3D" id="2.60.120.310">
    <property type="entry name" value="Copper type II, ascorbate-dependent monooxygenase, N-terminal domain"/>
    <property type="match status" value="1"/>
</dbReference>
<feature type="compositionally biased region" description="Basic and acidic residues" evidence="9">
    <location>
        <begin position="1322"/>
        <end position="1346"/>
    </location>
</feature>
<dbReference type="EMBL" id="JAHXZJ010002237">
    <property type="protein sequence ID" value="KAH0547331.1"/>
    <property type="molecule type" value="Genomic_DNA"/>
</dbReference>
<dbReference type="GO" id="GO:0004500">
    <property type="term" value="F:dopamine beta-monooxygenase activity"/>
    <property type="evidence" value="ECO:0007669"/>
    <property type="project" value="InterPro"/>
</dbReference>
<evidence type="ECO:0000256" key="6">
    <source>
        <dbReference type="ARBA" id="ARBA00023033"/>
    </source>
</evidence>
<dbReference type="GO" id="GO:0042420">
    <property type="term" value="P:dopamine catabolic process"/>
    <property type="evidence" value="ECO:0007669"/>
    <property type="project" value="TreeGrafter"/>
</dbReference>
<dbReference type="InterPro" id="IPR045266">
    <property type="entry name" value="DOH_DOMON"/>
</dbReference>
<dbReference type="InterPro" id="IPR008977">
    <property type="entry name" value="PHM/PNGase_F_dom_sf"/>
</dbReference>
<dbReference type="GO" id="GO:0030667">
    <property type="term" value="C:secretory granule membrane"/>
    <property type="evidence" value="ECO:0007669"/>
    <property type="project" value="TreeGrafter"/>
</dbReference>
<dbReference type="GO" id="GO:0042421">
    <property type="term" value="P:norepinephrine biosynthetic process"/>
    <property type="evidence" value="ECO:0007669"/>
    <property type="project" value="TreeGrafter"/>
</dbReference>
<evidence type="ECO:0000313" key="13">
    <source>
        <dbReference type="Proteomes" id="UP000826195"/>
    </source>
</evidence>
<evidence type="ECO:0000256" key="9">
    <source>
        <dbReference type="SAM" id="MobiDB-lite"/>
    </source>
</evidence>
<feature type="signal peptide" evidence="10">
    <location>
        <begin position="1"/>
        <end position="15"/>
    </location>
</feature>
<dbReference type="PANTHER" id="PTHR10157">
    <property type="entry name" value="DOPAMINE BETA HYDROXYLASE RELATED"/>
    <property type="match status" value="1"/>
</dbReference>
<comment type="cofactor">
    <cofactor evidence="1">
        <name>Cu(2+)</name>
        <dbReference type="ChEBI" id="CHEBI:29036"/>
    </cofactor>
</comment>
<dbReference type="Pfam" id="PF03712">
    <property type="entry name" value="Cu2_monoox_C"/>
    <property type="match status" value="1"/>
</dbReference>
<dbReference type="Pfam" id="PF03351">
    <property type="entry name" value="DOMON"/>
    <property type="match status" value="2"/>
</dbReference>
<keyword evidence="6" id="KW-0503">Monooxygenase</keyword>
<feature type="domain" description="DOMON" evidence="11">
    <location>
        <begin position="154"/>
        <end position="301"/>
    </location>
</feature>
<evidence type="ECO:0000256" key="3">
    <source>
        <dbReference type="ARBA" id="ARBA00022723"/>
    </source>
</evidence>
<keyword evidence="4" id="KW-0560">Oxidoreductase</keyword>
<keyword evidence="8" id="KW-0325">Glycoprotein</keyword>
<dbReference type="GO" id="GO:0005615">
    <property type="term" value="C:extracellular space"/>
    <property type="evidence" value="ECO:0007669"/>
    <property type="project" value="TreeGrafter"/>
</dbReference>
<proteinExistence type="inferred from homology"/>
<evidence type="ECO:0000256" key="4">
    <source>
        <dbReference type="ARBA" id="ARBA00023002"/>
    </source>
</evidence>
<dbReference type="InterPro" id="IPR000945">
    <property type="entry name" value="DBH-like"/>
</dbReference>